<dbReference type="Proteomes" id="UP001201163">
    <property type="component" value="Unassembled WGS sequence"/>
</dbReference>
<sequence length="218" mass="24724">MHSSPASRVMQRSQSTPNVGLRPTVVKHHQAPRRTKTSIDFLVAAPPSAIYKERCEDPFGLAGFFPPRPRSSDQEQSGWWRDESPEHDSEESKEMTNEDGSALGSQRVLFSTREEQQAETIIEDEDKLGVLSILVTGKWPNWENEFTEDRLHSPYTSDETCDDEAVRLAYERRRGGGHGQQPDNGGRQVPERTNKLFYGAEEEEEASGSSWFGLVMRR</sequence>
<feature type="compositionally biased region" description="Basic and acidic residues" evidence="1">
    <location>
        <begin position="80"/>
        <end position="96"/>
    </location>
</feature>
<feature type="compositionally biased region" description="Polar residues" evidence="1">
    <location>
        <begin position="1"/>
        <end position="18"/>
    </location>
</feature>
<dbReference type="EMBL" id="JAKELL010000007">
    <property type="protein sequence ID" value="KAH8997594.1"/>
    <property type="molecule type" value="Genomic_DNA"/>
</dbReference>
<evidence type="ECO:0000313" key="2">
    <source>
        <dbReference type="EMBL" id="KAH8997594.1"/>
    </source>
</evidence>
<protein>
    <submittedName>
        <fullName evidence="2">Uncharacterized protein</fullName>
    </submittedName>
</protein>
<feature type="region of interest" description="Disordered" evidence="1">
    <location>
        <begin position="62"/>
        <end position="104"/>
    </location>
</feature>
<accession>A0AAD4LMM5</accession>
<feature type="compositionally biased region" description="Basic residues" evidence="1">
    <location>
        <begin position="25"/>
        <end position="36"/>
    </location>
</feature>
<name>A0AAD4LMM5_9AGAM</name>
<feature type="region of interest" description="Disordered" evidence="1">
    <location>
        <begin position="1"/>
        <end position="39"/>
    </location>
</feature>
<organism evidence="2 3">
    <name type="scientific">Lactarius akahatsu</name>
    <dbReference type="NCBI Taxonomy" id="416441"/>
    <lineage>
        <taxon>Eukaryota</taxon>
        <taxon>Fungi</taxon>
        <taxon>Dikarya</taxon>
        <taxon>Basidiomycota</taxon>
        <taxon>Agaricomycotina</taxon>
        <taxon>Agaricomycetes</taxon>
        <taxon>Russulales</taxon>
        <taxon>Russulaceae</taxon>
        <taxon>Lactarius</taxon>
    </lineage>
</organism>
<keyword evidence="3" id="KW-1185">Reference proteome</keyword>
<evidence type="ECO:0000256" key="1">
    <source>
        <dbReference type="SAM" id="MobiDB-lite"/>
    </source>
</evidence>
<feature type="region of interest" description="Disordered" evidence="1">
    <location>
        <begin position="172"/>
        <end position="201"/>
    </location>
</feature>
<gene>
    <name evidence="2" type="ORF">EDB92DRAFT_1448445</name>
</gene>
<proteinExistence type="predicted"/>
<reference evidence="2" key="1">
    <citation type="submission" date="2022-01" db="EMBL/GenBank/DDBJ databases">
        <title>Comparative genomics reveals a dynamic genome evolution in the ectomycorrhizal milk-cap (Lactarius) mushrooms.</title>
        <authorList>
            <consortium name="DOE Joint Genome Institute"/>
            <person name="Lebreton A."/>
            <person name="Tang N."/>
            <person name="Kuo A."/>
            <person name="LaButti K."/>
            <person name="Drula E."/>
            <person name="Barry K."/>
            <person name="Clum A."/>
            <person name="Lipzen A."/>
            <person name="Mousain D."/>
            <person name="Ng V."/>
            <person name="Wang R."/>
            <person name="Wang X."/>
            <person name="Dai Y."/>
            <person name="Henrissat B."/>
            <person name="Grigoriev I.V."/>
            <person name="Guerin-Laguette A."/>
            <person name="Yu F."/>
            <person name="Martin F.M."/>
        </authorList>
    </citation>
    <scope>NUCLEOTIDE SEQUENCE</scope>
    <source>
        <strain evidence="2">QP</strain>
    </source>
</reference>
<dbReference type="AlphaFoldDB" id="A0AAD4LMM5"/>
<evidence type="ECO:0000313" key="3">
    <source>
        <dbReference type="Proteomes" id="UP001201163"/>
    </source>
</evidence>
<comment type="caution">
    <text evidence="2">The sequence shown here is derived from an EMBL/GenBank/DDBJ whole genome shotgun (WGS) entry which is preliminary data.</text>
</comment>